<feature type="region of interest" description="Disordered" evidence="1">
    <location>
        <begin position="1"/>
        <end position="61"/>
    </location>
</feature>
<dbReference type="RefSeq" id="WP_137249810.1">
    <property type="nucleotide sequence ID" value="NZ_SZQA01000029.1"/>
</dbReference>
<evidence type="ECO:0000313" key="2">
    <source>
        <dbReference type="EMBL" id="TKK85246.1"/>
    </source>
</evidence>
<reference evidence="2 3" key="1">
    <citation type="submission" date="2019-04" db="EMBL/GenBank/DDBJ databases">
        <title>Herbidospora sp. NEAU-GS14.nov., a novel actinomycete isolated from soil.</title>
        <authorList>
            <person name="Han L."/>
        </authorList>
    </citation>
    <scope>NUCLEOTIDE SEQUENCE [LARGE SCALE GENOMIC DNA]</scope>
    <source>
        <strain evidence="2 3">NEAU-GS14</strain>
    </source>
</reference>
<feature type="compositionally biased region" description="Basic and acidic residues" evidence="1">
    <location>
        <begin position="28"/>
        <end position="45"/>
    </location>
</feature>
<comment type="caution">
    <text evidence="2">The sequence shown here is derived from an EMBL/GenBank/DDBJ whole genome shotgun (WGS) entry which is preliminary data.</text>
</comment>
<dbReference type="SUPFAM" id="SSF48371">
    <property type="entry name" value="ARM repeat"/>
    <property type="match status" value="1"/>
</dbReference>
<sequence>MSETPSSGAEEPKKESEPSASSGDAPEQGERKPRDLGREMSERAAKPGSTQERLGTEADARSSFASATVHAGQAAGGNIINYHYADANVKIGLAPIQEATRAEVNHTFVEPDGFADLMTAITERRVLLLRADPDRGKFFAAQRLLMTTGTLFQVAPETELGTVTAESLTRGAGYILADLPGKAARTLTAFDVERLSSTLEEIDARLVITLVPGRVLASEVAALVRELGEIKDAVEVFHRHLDRLLDDDAVDQVYEDGRLMTLVKEQVRGEPTPNHARLIAQYVAEAHRAGEPLRDTVHDRLTQRGAAAFESWAEGLPDLPTQAMALAVAVLGGEPYETVSAVALNLQRRLEPEKPLATAERARTEALKPVRGPILRALRAHVVPSTVQTWHGSAPTEAVRYRDNSYQTSYLTYFWNEYDQARPHLLAWLRACATHELESVRVRAAVATGVLASRSFDHVRGTVIVPWAKSEEPELWDAAARALLFCVEKPDLKVPVQNLVRAWSADDSVELRATAARCWRIEQDALGWDGALKALEELSDTEDLEVTLAICDSLAEMWEIEGAGLEAPATLLGWLHDRTRRPVARLAFQYAAADLVRRLDEATWPTLLVIAEQDPVRQREIAELWRDAVTAPGLHLSAKDILAEWAYTVEDVPVARRAFARLMHAVKENPRSRKIIDFEAAKWTKGPRKAPLTSAAVLSSRP</sequence>
<evidence type="ECO:0008006" key="4">
    <source>
        <dbReference type="Google" id="ProtNLM"/>
    </source>
</evidence>
<proteinExistence type="predicted"/>
<evidence type="ECO:0000256" key="1">
    <source>
        <dbReference type="SAM" id="MobiDB-lite"/>
    </source>
</evidence>
<keyword evidence="3" id="KW-1185">Reference proteome</keyword>
<dbReference type="AlphaFoldDB" id="A0A4U3MC93"/>
<dbReference type="OrthoDB" id="3971409at2"/>
<dbReference type="Proteomes" id="UP000308705">
    <property type="component" value="Unassembled WGS sequence"/>
</dbReference>
<evidence type="ECO:0000313" key="3">
    <source>
        <dbReference type="Proteomes" id="UP000308705"/>
    </source>
</evidence>
<gene>
    <name evidence="2" type="ORF">FDA94_26620</name>
</gene>
<protein>
    <recommendedName>
        <fullName evidence="4">HEAT repeat domain-containing protein</fullName>
    </recommendedName>
</protein>
<dbReference type="InterPro" id="IPR016024">
    <property type="entry name" value="ARM-type_fold"/>
</dbReference>
<organism evidence="2 3">
    <name type="scientific">Herbidospora galbida</name>
    <dbReference type="NCBI Taxonomy" id="2575442"/>
    <lineage>
        <taxon>Bacteria</taxon>
        <taxon>Bacillati</taxon>
        <taxon>Actinomycetota</taxon>
        <taxon>Actinomycetes</taxon>
        <taxon>Streptosporangiales</taxon>
        <taxon>Streptosporangiaceae</taxon>
        <taxon>Herbidospora</taxon>
    </lineage>
</organism>
<accession>A0A4U3MC93</accession>
<name>A0A4U3MC93_9ACTN</name>
<dbReference type="EMBL" id="SZQA01000029">
    <property type="protein sequence ID" value="TKK85246.1"/>
    <property type="molecule type" value="Genomic_DNA"/>
</dbReference>